<protein>
    <recommendedName>
        <fullName evidence="4">Phospholipid/glycerol acyltransferase domain-containing protein</fullName>
    </recommendedName>
</protein>
<dbReference type="EMBL" id="LUKE01000002">
    <property type="protein sequence ID" value="KYG64648.1"/>
    <property type="molecule type" value="Genomic_DNA"/>
</dbReference>
<dbReference type="Proteomes" id="UP000075320">
    <property type="component" value="Unassembled WGS sequence"/>
</dbReference>
<keyword evidence="2" id="KW-0808">Transferase</keyword>
<dbReference type="Pfam" id="PF01553">
    <property type="entry name" value="Acyltransferase"/>
    <property type="match status" value="1"/>
</dbReference>
<dbReference type="PANTHER" id="PTHR10434:SF11">
    <property type="entry name" value="1-ACYL-SN-GLYCEROL-3-PHOSPHATE ACYLTRANSFERASE"/>
    <property type="match status" value="1"/>
</dbReference>
<name>A0A150WL46_BDEBC</name>
<dbReference type="AlphaFoldDB" id="A0A150WL46"/>
<dbReference type="GO" id="GO:0003841">
    <property type="term" value="F:1-acylglycerol-3-phosphate O-acyltransferase activity"/>
    <property type="evidence" value="ECO:0007669"/>
    <property type="project" value="TreeGrafter"/>
</dbReference>
<dbReference type="GO" id="GO:0006654">
    <property type="term" value="P:phosphatidic acid biosynthetic process"/>
    <property type="evidence" value="ECO:0007669"/>
    <property type="project" value="TreeGrafter"/>
</dbReference>
<dbReference type="OrthoDB" id="319710at2"/>
<comment type="caution">
    <text evidence="5">The sequence shown here is derived from an EMBL/GenBank/DDBJ whole genome shotgun (WGS) entry which is preliminary data.</text>
</comment>
<evidence type="ECO:0000256" key="1">
    <source>
        <dbReference type="ARBA" id="ARBA00005189"/>
    </source>
</evidence>
<dbReference type="SUPFAM" id="SSF69593">
    <property type="entry name" value="Glycerol-3-phosphate (1)-acyltransferase"/>
    <property type="match status" value="1"/>
</dbReference>
<dbReference type="PANTHER" id="PTHR10434">
    <property type="entry name" value="1-ACYL-SN-GLYCEROL-3-PHOSPHATE ACYLTRANSFERASE"/>
    <property type="match status" value="1"/>
</dbReference>
<evidence type="ECO:0000259" key="4">
    <source>
        <dbReference type="SMART" id="SM00563"/>
    </source>
</evidence>
<gene>
    <name evidence="5" type="ORF">AZI86_10555</name>
</gene>
<keyword evidence="3" id="KW-0012">Acyltransferase</keyword>
<dbReference type="RefSeq" id="WP_061835159.1">
    <property type="nucleotide sequence ID" value="NZ_LUKE01000002.1"/>
</dbReference>
<dbReference type="CDD" id="cd07989">
    <property type="entry name" value="LPLAT_AGPAT-like"/>
    <property type="match status" value="1"/>
</dbReference>
<organism evidence="5 6">
    <name type="scientific">Bdellovibrio bacteriovorus</name>
    <dbReference type="NCBI Taxonomy" id="959"/>
    <lineage>
        <taxon>Bacteria</taxon>
        <taxon>Pseudomonadati</taxon>
        <taxon>Bdellovibrionota</taxon>
        <taxon>Bdellovibrionia</taxon>
        <taxon>Bdellovibrionales</taxon>
        <taxon>Pseudobdellovibrionaceae</taxon>
        <taxon>Bdellovibrio</taxon>
    </lineage>
</organism>
<proteinExistence type="predicted"/>
<dbReference type="InterPro" id="IPR002123">
    <property type="entry name" value="Plipid/glycerol_acylTrfase"/>
</dbReference>
<dbReference type="SMART" id="SM00563">
    <property type="entry name" value="PlsC"/>
    <property type="match status" value="1"/>
</dbReference>
<evidence type="ECO:0000313" key="6">
    <source>
        <dbReference type="Proteomes" id="UP000075320"/>
    </source>
</evidence>
<keyword evidence="6" id="KW-1185">Reference proteome</keyword>
<evidence type="ECO:0000313" key="5">
    <source>
        <dbReference type="EMBL" id="KYG64648.1"/>
    </source>
</evidence>
<feature type="domain" description="Phospholipid/glycerol acyltransferase" evidence="4">
    <location>
        <begin position="64"/>
        <end position="177"/>
    </location>
</feature>
<comment type="pathway">
    <text evidence="1">Lipid metabolism.</text>
</comment>
<evidence type="ECO:0000256" key="2">
    <source>
        <dbReference type="ARBA" id="ARBA00022679"/>
    </source>
</evidence>
<accession>A0A150WL46</accession>
<reference evidence="5 6" key="1">
    <citation type="submission" date="2016-03" db="EMBL/GenBank/DDBJ databases">
        <authorList>
            <person name="Ploux O."/>
        </authorList>
    </citation>
    <scope>NUCLEOTIDE SEQUENCE [LARGE SCALE GENOMIC DNA]</scope>
    <source>
        <strain evidence="5 6">R0</strain>
    </source>
</reference>
<sequence>MNFLNQSKKTIHVFSKLMRYLKISDIEGADYEQLKTRYMRELTTHLGLQIQVKNPGAAAEKTPTIFVSNHISYLDIPVIMCKVPQASFVSKAEVAAWPLIGRAAQRIGTVFVRRGCKKSRQAVRESIAQAIIKERKSIAVFPSGTTKIVKSESWRRGVFEIAQEYKIPVIPIRIMYAPLRKAAYIDKDNLVLHLFTLMKGAPLKVEVEFGSPRYISDAPQDATFIQQWCEEGMPSKLLEDSVAVPILQP</sequence>
<evidence type="ECO:0000256" key="3">
    <source>
        <dbReference type="ARBA" id="ARBA00023315"/>
    </source>
</evidence>